<dbReference type="Proteomes" id="UP000184211">
    <property type="component" value="Unassembled WGS sequence"/>
</dbReference>
<dbReference type="EMBL" id="FQWM01000014">
    <property type="protein sequence ID" value="SHH88064.1"/>
    <property type="molecule type" value="Genomic_DNA"/>
</dbReference>
<dbReference type="AlphaFoldDB" id="A0A1M5WLM6"/>
<dbReference type="Gene3D" id="3.40.50.150">
    <property type="entry name" value="Vaccinia Virus protein VP39"/>
    <property type="match status" value="1"/>
</dbReference>
<proteinExistence type="predicted"/>
<dbReference type="PANTHER" id="PTHR43591:SF24">
    <property type="entry name" value="2-METHOXY-6-POLYPRENYL-1,4-BENZOQUINOL METHYLASE, MITOCHONDRIAL"/>
    <property type="match status" value="1"/>
</dbReference>
<evidence type="ECO:0000313" key="1">
    <source>
        <dbReference type="EMBL" id="SHH88064.1"/>
    </source>
</evidence>
<keyword evidence="1" id="KW-0830">Ubiquinone</keyword>
<reference evidence="2" key="1">
    <citation type="submission" date="2016-11" db="EMBL/GenBank/DDBJ databases">
        <authorList>
            <person name="Varghese N."/>
            <person name="Submissions S."/>
        </authorList>
    </citation>
    <scope>NUCLEOTIDE SEQUENCE [LARGE SCALE GENOMIC DNA]</scope>
    <source>
        <strain evidence="2">DSM 28223</strain>
    </source>
</reference>
<dbReference type="GO" id="GO:0008168">
    <property type="term" value="F:methyltransferase activity"/>
    <property type="evidence" value="ECO:0007669"/>
    <property type="project" value="UniProtKB-KW"/>
</dbReference>
<evidence type="ECO:0000313" key="2">
    <source>
        <dbReference type="Proteomes" id="UP000184211"/>
    </source>
</evidence>
<keyword evidence="2" id="KW-1185">Reference proteome</keyword>
<dbReference type="PANTHER" id="PTHR43591">
    <property type="entry name" value="METHYLTRANSFERASE"/>
    <property type="match status" value="1"/>
</dbReference>
<sequence>MTTAQFDPVAYKTATTQQWQSAAKAWSEWGGTLREWLGPATEIMIDVAEIAKGAKVLDVAAGAGDQSMQIADRVGLEGYVLATDISPNILDYAAANAQSKGYGQIDFQVMDGEDLTAPPEQFDAVVSRVGLIYFPDQMKALKGIRKALKPGGWFSAIVYSTPENNSFFSIPVGIIRTAAQLPSPAKGQPGPFSLGQPGALADLLRDAGFQHVLEKTLSAPLELPTAADCVRFERESFGALHEMLKGLDADEQSRVWNEIETALCAFENRNGFSGPCELIVVAGQK</sequence>
<organism evidence="1 2">
    <name type="scientific">Cognatishimia maritima</name>
    <dbReference type="NCBI Taxonomy" id="870908"/>
    <lineage>
        <taxon>Bacteria</taxon>
        <taxon>Pseudomonadati</taxon>
        <taxon>Pseudomonadota</taxon>
        <taxon>Alphaproteobacteria</taxon>
        <taxon>Rhodobacterales</taxon>
        <taxon>Paracoccaceae</taxon>
        <taxon>Cognatishimia</taxon>
    </lineage>
</organism>
<gene>
    <name evidence="1" type="ORF">SAMN04488044_0158</name>
</gene>
<protein>
    <submittedName>
        <fullName evidence="1">Ubiquinone/menaquinone biosynthesis C-methylase UbiE</fullName>
    </submittedName>
</protein>
<dbReference type="CDD" id="cd02440">
    <property type="entry name" value="AdoMet_MTases"/>
    <property type="match status" value="1"/>
</dbReference>
<accession>A0A1M5WLM6</accession>
<keyword evidence="1" id="KW-0489">Methyltransferase</keyword>
<dbReference type="OrthoDB" id="9777638at2"/>
<dbReference type="GO" id="GO:0032259">
    <property type="term" value="P:methylation"/>
    <property type="evidence" value="ECO:0007669"/>
    <property type="project" value="UniProtKB-KW"/>
</dbReference>
<dbReference type="InterPro" id="IPR029063">
    <property type="entry name" value="SAM-dependent_MTases_sf"/>
</dbReference>
<dbReference type="SUPFAM" id="SSF53335">
    <property type="entry name" value="S-adenosyl-L-methionine-dependent methyltransferases"/>
    <property type="match status" value="1"/>
</dbReference>
<dbReference type="STRING" id="870908.SAMN04488044_0158"/>
<keyword evidence="1" id="KW-0808">Transferase</keyword>
<name>A0A1M5WLM6_9RHOB</name>
<dbReference type="Pfam" id="PF01209">
    <property type="entry name" value="Ubie_methyltran"/>
    <property type="match status" value="1"/>
</dbReference>